<gene>
    <name evidence="2" type="ORF">BGZ65_003024</name>
</gene>
<proteinExistence type="predicted"/>
<accession>A0A9P6SU52</accession>
<comment type="caution">
    <text evidence="2">The sequence shown here is derived from an EMBL/GenBank/DDBJ whole genome shotgun (WGS) entry which is preliminary data.</text>
</comment>
<dbReference type="Proteomes" id="UP000749646">
    <property type="component" value="Unassembled WGS sequence"/>
</dbReference>
<reference evidence="2" key="1">
    <citation type="journal article" date="2020" name="Fungal Divers.">
        <title>Resolving the Mortierellaceae phylogeny through synthesis of multi-gene phylogenetics and phylogenomics.</title>
        <authorList>
            <person name="Vandepol N."/>
            <person name="Liber J."/>
            <person name="Desiro A."/>
            <person name="Na H."/>
            <person name="Kennedy M."/>
            <person name="Barry K."/>
            <person name="Grigoriev I.V."/>
            <person name="Miller A.N."/>
            <person name="O'Donnell K."/>
            <person name="Stajich J.E."/>
            <person name="Bonito G."/>
        </authorList>
    </citation>
    <scope>NUCLEOTIDE SEQUENCE</scope>
    <source>
        <strain evidence="2">MES-2147</strain>
    </source>
</reference>
<feature type="compositionally biased region" description="Polar residues" evidence="1">
    <location>
        <begin position="1"/>
        <end position="16"/>
    </location>
</feature>
<evidence type="ECO:0000256" key="1">
    <source>
        <dbReference type="SAM" id="MobiDB-lite"/>
    </source>
</evidence>
<organism evidence="2 3">
    <name type="scientific">Modicella reniformis</name>
    <dbReference type="NCBI Taxonomy" id="1440133"/>
    <lineage>
        <taxon>Eukaryota</taxon>
        <taxon>Fungi</taxon>
        <taxon>Fungi incertae sedis</taxon>
        <taxon>Mucoromycota</taxon>
        <taxon>Mortierellomycotina</taxon>
        <taxon>Mortierellomycetes</taxon>
        <taxon>Mortierellales</taxon>
        <taxon>Mortierellaceae</taxon>
        <taxon>Modicella</taxon>
    </lineage>
</organism>
<protein>
    <submittedName>
        <fullName evidence="2">Uncharacterized protein</fullName>
    </submittedName>
</protein>
<evidence type="ECO:0000313" key="3">
    <source>
        <dbReference type="Proteomes" id="UP000749646"/>
    </source>
</evidence>
<dbReference type="AlphaFoldDB" id="A0A9P6SU52"/>
<feature type="region of interest" description="Disordered" evidence="1">
    <location>
        <begin position="1"/>
        <end position="48"/>
    </location>
</feature>
<evidence type="ECO:0000313" key="2">
    <source>
        <dbReference type="EMBL" id="KAG0001978.1"/>
    </source>
</evidence>
<dbReference type="EMBL" id="JAAAHW010000479">
    <property type="protein sequence ID" value="KAG0001978.1"/>
    <property type="molecule type" value="Genomic_DNA"/>
</dbReference>
<keyword evidence="3" id="KW-1185">Reference proteome</keyword>
<sequence>MAQSEAEGSSTRNAEQYKSLHDEDVTLAGSQPDRDKTASVSENQALNDVPTMLVVENDDGDSVEIGSQGIPTKEDLLKFLGDYNDRLVKKSNTMGLLVVFTSKAKRTSSEQPTGMKRSKPKISLNMTHKITIEWNPAIPEHDALHRIFKEENILVMDDSNEIDYAKAKKRVFKSALILDLDVFKILPEDRMKEASKHMKSVGAFREQ</sequence>
<name>A0A9P6SU52_9FUNG</name>
<dbReference type="OrthoDB" id="2392608at2759"/>